<proteinExistence type="predicted"/>
<dbReference type="InterPro" id="IPR039300">
    <property type="entry name" value="JASON"/>
</dbReference>
<dbReference type="Proteomes" id="UP001279734">
    <property type="component" value="Unassembled WGS sequence"/>
</dbReference>
<reference evidence="3" key="1">
    <citation type="submission" date="2023-05" db="EMBL/GenBank/DDBJ databases">
        <title>Nepenthes gracilis genome sequencing.</title>
        <authorList>
            <person name="Fukushima K."/>
        </authorList>
    </citation>
    <scope>NUCLEOTIDE SEQUENCE</scope>
    <source>
        <strain evidence="3">SING2019-196</strain>
    </source>
</reference>
<feature type="compositionally biased region" description="Basic and acidic residues" evidence="2">
    <location>
        <begin position="116"/>
        <end position="133"/>
    </location>
</feature>
<evidence type="ECO:0000256" key="1">
    <source>
        <dbReference type="SAM" id="Coils"/>
    </source>
</evidence>
<organism evidence="3 4">
    <name type="scientific">Nepenthes gracilis</name>
    <name type="common">Slender pitcher plant</name>
    <dbReference type="NCBI Taxonomy" id="150966"/>
    <lineage>
        <taxon>Eukaryota</taxon>
        <taxon>Viridiplantae</taxon>
        <taxon>Streptophyta</taxon>
        <taxon>Embryophyta</taxon>
        <taxon>Tracheophyta</taxon>
        <taxon>Spermatophyta</taxon>
        <taxon>Magnoliopsida</taxon>
        <taxon>eudicotyledons</taxon>
        <taxon>Gunneridae</taxon>
        <taxon>Pentapetalae</taxon>
        <taxon>Caryophyllales</taxon>
        <taxon>Nepenthaceae</taxon>
        <taxon>Nepenthes</taxon>
    </lineage>
</organism>
<comment type="caution">
    <text evidence="3">The sequence shown here is derived from an EMBL/GenBank/DDBJ whole genome shotgun (WGS) entry which is preliminary data.</text>
</comment>
<evidence type="ECO:0000256" key="2">
    <source>
        <dbReference type="SAM" id="MobiDB-lite"/>
    </source>
</evidence>
<keyword evidence="4" id="KW-1185">Reference proteome</keyword>
<dbReference type="PANTHER" id="PTHR33318:SF22">
    <property type="entry name" value="SUPPRESSOR PROTEIN SRP40-LIKE ISOFORM X1"/>
    <property type="match status" value="1"/>
</dbReference>
<evidence type="ECO:0000313" key="4">
    <source>
        <dbReference type="Proteomes" id="UP001279734"/>
    </source>
</evidence>
<dbReference type="EMBL" id="BSYO01000001">
    <property type="protein sequence ID" value="GMG99569.1"/>
    <property type="molecule type" value="Genomic_DNA"/>
</dbReference>
<name>A0AAD3RXQ5_NEPGR</name>
<dbReference type="AlphaFoldDB" id="A0AAD3RXQ5"/>
<gene>
    <name evidence="3" type="ORF">Nepgr_001409</name>
</gene>
<keyword evidence="1" id="KW-0175">Coiled coil</keyword>
<sequence length="421" mass="47402">MGCFATCFGTSRRSRRPPSKTSPRLRRKLEILEALQVKELPELLEVKNPTNLLPELKAKERGQQNISGRKKVTFDLNLKIYERLSAEKGTSDLEEYHEEREELSTERVTVELEEFHEKRDDEQNEETARDRHCQSCSSSSSSLTINPPNYRYQNCRDSDDEYDEVFIDYSYMDDDIEDDDGDCESEINNDQILVEGESSESPFSLSMGYKKQTFTIDTADKEVNSSISSDTEIKKIGSNQNEPVEDLTQFTAVKARAKLASVSHAKENVNLKQDFNTHITKEPSSKPSMHCQKLKSAYSKNSDHDIAVDASLSNWLVEVKTCSISAGNSSSSQGTTSLDDRPILGALTVEEIKQFSAFSTPRRSPSRSPDDMPIIGTVGGYWSHTVSTSISDSGSSNKKVSSIRCKSREDKKMNWKSSLYI</sequence>
<feature type="region of interest" description="Disordered" evidence="2">
    <location>
        <begin position="116"/>
        <end position="144"/>
    </location>
</feature>
<protein>
    <submittedName>
        <fullName evidence="3">Uncharacterized protein</fullName>
    </submittedName>
</protein>
<evidence type="ECO:0000313" key="3">
    <source>
        <dbReference type="EMBL" id="GMG99569.1"/>
    </source>
</evidence>
<accession>A0AAD3RXQ5</accession>
<dbReference type="GO" id="GO:0007142">
    <property type="term" value="P:male meiosis II"/>
    <property type="evidence" value="ECO:0007669"/>
    <property type="project" value="InterPro"/>
</dbReference>
<dbReference type="PANTHER" id="PTHR33318">
    <property type="entry name" value="ASPARTYL/GLUTAMYL-TRNA(ASN/GLN) AMIDOTRANSFERASE SUBUNIT"/>
    <property type="match status" value="1"/>
</dbReference>
<feature type="coiled-coil region" evidence="1">
    <location>
        <begin position="86"/>
        <end position="113"/>
    </location>
</feature>